<dbReference type="EMBL" id="DRGL01000039">
    <property type="protein sequence ID" value="HEA21481.1"/>
    <property type="molecule type" value="Genomic_DNA"/>
</dbReference>
<organism evidence="1">
    <name type="scientific">Pricia antarctica</name>
    <dbReference type="NCBI Taxonomy" id="641691"/>
    <lineage>
        <taxon>Bacteria</taxon>
        <taxon>Pseudomonadati</taxon>
        <taxon>Bacteroidota</taxon>
        <taxon>Flavobacteriia</taxon>
        <taxon>Flavobacteriales</taxon>
        <taxon>Flavobacteriaceae</taxon>
        <taxon>Pricia</taxon>
    </lineage>
</organism>
<protein>
    <submittedName>
        <fullName evidence="1">Uncharacterized protein</fullName>
    </submittedName>
</protein>
<gene>
    <name evidence="1" type="ORF">ENH87_11235</name>
</gene>
<proteinExistence type="predicted"/>
<dbReference type="Proteomes" id="UP000886191">
    <property type="component" value="Unassembled WGS sequence"/>
</dbReference>
<name>A0A831VP03_9FLAO</name>
<comment type="caution">
    <text evidence="1">The sequence shown here is derived from an EMBL/GenBank/DDBJ whole genome shotgun (WGS) entry which is preliminary data.</text>
</comment>
<accession>A0A831VP03</accession>
<sequence length="156" mass="18228">MNLKDKLQGFKKIKVGGMRFVIRKLNPLLDFPHDKIPQIFTSYESRRPIDPNRQIQPQEMAKIQKDMYDVIRAGVTEPVLHADGKDGLCAEDLFRNIDIGYPLYFEIIAHSLNQFKGLKKLFFSIKIKRLLYTEWRKNTDVLRQTSSLATDNTLCR</sequence>
<evidence type="ECO:0000313" key="1">
    <source>
        <dbReference type="EMBL" id="HEA21481.1"/>
    </source>
</evidence>
<reference evidence="1" key="1">
    <citation type="journal article" date="2020" name="mSystems">
        <title>Genome- and Community-Level Interaction Insights into Carbon Utilization and Element Cycling Functions of Hydrothermarchaeota in Hydrothermal Sediment.</title>
        <authorList>
            <person name="Zhou Z."/>
            <person name="Liu Y."/>
            <person name="Xu W."/>
            <person name="Pan J."/>
            <person name="Luo Z.H."/>
            <person name="Li M."/>
        </authorList>
    </citation>
    <scope>NUCLEOTIDE SEQUENCE [LARGE SCALE GENOMIC DNA]</scope>
    <source>
        <strain evidence="1">HyVt-345</strain>
    </source>
</reference>
<dbReference type="AlphaFoldDB" id="A0A831VP03"/>